<name>A0A0S4SW51_CAMHY</name>
<gene>
    <name evidence="2" type="ORF">ERS686654_02057</name>
</gene>
<keyword evidence="1" id="KW-0732">Signal</keyword>
<evidence type="ECO:0000256" key="1">
    <source>
        <dbReference type="SAM" id="SignalP"/>
    </source>
</evidence>
<organism evidence="2 3">
    <name type="scientific">Campylobacter hyointestinalis subsp. hyointestinalis</name>
    <dbReference type="NCBI Taxonomy" id="91352"/>
    <lineage>
        <taxon>Bacteria</taxon>
        <taxon>Pseudomonadati</taxon>
        <taxon>Campylobacterota</taxon>
        <taxon>Epsilonproteobacteria</taxon>
        <taxon>Campylobacterales</taxon>
        <taxon>Campylobacteraceae</taxon>
        <taxon>Campylobacter</taxon>
    </lineage>
</organism>
<evidence type="ECO:0008006" key="4">
    <source>
        <dbReference type="Google" id="ProtNLM"/>
    </source>
</evidence>
<dbReference type="Proteomes" id="UP000052237">
    <property type="component" value="Unassembled WGS sequence"/>
</dbReference>
<comment type="caution">
    <text evidence="2">The sequence shown here is derived from an EMBL/GenBank/DDBJ whole genome shotgun (WGS) entry which is preliminary data.</text>
</comment>
<dbReference type="AlphaFoldDB" id="A0A0S4SW51"/>
<evidence type="ECO:0000313" key="2">
    <source>
        <dbReference type="EMBL" id="CUU90009.1"/>
    </source>
</evidence>
<evidence type="ECO:0000313" key="3">
    <source>
        <dbReference type="Proteomes" id="UP000052237"/>
    </source>
</evidence>
<accession>A0A0S4SW51</accession>
<proteinExistence type="predicted"/>
<sequence length="112" mass="11440">MTKKSKLGLFTLFGFLALCADFASASDTSLTGTTGNYTLSGDDKFGLGSSFVKFANFISDNGLNKIIGTAGGVTAAILAYNAKYSSAIVTAVIATVGAFLPQAVDSFYGAVI</sequence>
<keyword evidence="3" id="KW-1185">Reference proteome</keyword>
<feature type="chain" id="PRO_5006627250" description="Conjugal transfer protein TraA" evidence="1">
    <location>
        <begin position="26"/>
        <end position="112"/>
    </location>
</feature>
<protein>
    <recommendedName>
        <fullName evidence="4">Conjugal transfer protein TraA</fullName>
    </recommendedName>
</protein>
<dbReference type="EMBL" id="FAVB01000007">
    <property type="protein sequence ID" value="CUU90009.1"/>
    <property type="molecule type" value="Genomic_DNA"/>
</dbReference>
<feature type="signal peptide" evidence="1">
    <location>
        <begin position="1"/>
        <end position="25"/>
    </location>
</feature>
<dbReference type="RefSeq" id="WP_059435501.1">
    <property type="nucleotide sequence ID" value="NZ_FAVB01000007.1"/>
</dbReference>
<reference evidence="2 3" key="1">
    <citation type="submission" date="2015-11" db="EMBL/GenBank/DDBJ databases">
        <authorList>
            <consortium name="Pathogen Informatics"/>
        </authorList>
    </citation>
    <scope>NUCLEOTIDE SEQUENCE [LARGE SCALE GENOMIC DNA]</scope>
    <source>
        <strain evidence="2 3">006A-0059</strain>
    </source>
</reference>